<accession>A0A7M1WH94</accession>
<reference evidence="1" key="1">
    <citation type="submission" date="2020-08" db="EMBL/GenBank/DDBJ databases">
        <title>Genetic structure, function and evolution of capsule biosynthesis loci in Vibrio parahaemolyticus.</title>
        <authorList>
            <person name="Li L."/>
            <person name="Bian S."/>
        </authorList>
    </citation>
    <scope>NUCLEOTIDE SEQUENCE</scope>
    <source>
        <strain evidence="1">VP366</strain>
    </source>
</reference>
<proteinExistence type="predicted"/>
<dbReference type="EMBL" id="MT898320">
    <property type="protein sequence ID" value="QOS26349.1"/>
    <property type="molecule type" value="Genomic_DNA"/>
</dbReference>
<name>A0A7M1WH94_VIBPH</name>
<dbReference type="SUPFAM" id="SSF53448">
    <property type="entry name" value="Nucleotide-diphospho-sugar transferases"/>
    <property type="match status" value="1"/>
</dbReference>
<sequence length="61" mass="7260">MNMELIFPNYGLKGSFQMQQKKIFYNSQSYTYLMDNSVSIDIDHKLDFELAEFVLNKYGHN</sequence>
<dbReference type="InterPro" id="IPR029044">
    <property type="entry name" value="Nucleotide-diphossugar_trans"/>
</dbReference>
<gene>
    <name evidence="1" type="ORF">VP366_00017</name>
</gene>
<evidence type="ECO:0000313" key="1">
    <source>
        <dbReference type="EMBL" id="QOS26349.1"/>
    </source>
</evidence>
<dbReference type="AlphaFoldDB" id="A0A7M1WH94"/>
<protein>
    <submittedName>
        <fullName evidence="1">Uncharacterized protein</fullName>
    </submittedName>
</protein>
<dbReference type="Gene3D" id="3.90.550.10">
    <property type="entry name" value="Spore Coat Polysaccharide Biosynthesis Protein SpsA, Chain A"/>
    <property type="match status" value="1"/>
</dbReference>
<organism evidence="1">
    <name type="scientific">Vibrio parahaemolyticus</name>
    <dbReference type="NCBI Taxonomy" id="670"/>
    <lineage>
        <taxon>Bacteria</taxon>
        <taxon>Pseudomonadati</taxon>
        <taxon>Pseudomonadota</taxon>
        <taxon>Gammaproteobacteria</taxon>
        <taxon>Vibrionales</taxon>
        <taxon>Vibrionaceae</taxon>
        <taxon>Vibrio</taxon>
    </lineage>
</organism>